<dbReference type="PIRSF" id="PIRSF001467">
    <property type="entry name" value="Peptidylpro_ismrse"/>
    <property type="match status" value="1"/>
</dbReference>
<evidence type="ECO:0000256" key="2">
    <source>
        <dbReference type="ARBA" id="ARBA00023110"/>
    </source>
</evidence>
<dbReference type="InterPro" id="IPR029000">
    <property type="entry name" value="Cyclophilin-like_dom_sf"/>
</dbReference>
<dbReference type="PANTHER" id="PTHR11071:SF561">
    <property type="entry name" value="PEPTIDYL-PROLYL CIS-TRANS ISOMERASE D-RELATED"/>
    <property type="match status" value="1"/>
</dbReference>
<dbReference type="EC" id="5.2.1.8" evidence="4"/>
<protein>
    <recommendedName>
        <fullName evidence="4">Peptidyl-prolyl cis-trans isomerase</fullName>
        <shortName evidence="4">PPIase</shortName>
        <ecNumber evidence="4">5.2.1.8</ecNumber>
    </recommendedName>
</protein>
<dbReference type="CDD" id="cd01926">
    <property type="entry name" value="cyclophilin_ABH_like"/>
    <property type="match status" value="1"/>
</dbReference>
<organism evidence="6 7">
    <name type="scientific">Cryptococcus decagattii</name>
    <dbReference type="NCBI Taxonomy" id="1859122"/>
    <lineage>
        <taxon>Eukaryota</taxon>
        <taxon>Fungi</taxon>
        <taxon>Dikarya</taxon>
        <taxon>Basidiomycota</taxon>
        <taxon>Agaricomycotina</taxon>
        <taxon>Tremellomycetes</taxon>
        <taxon>Tremellales</taxon>
        <taxon>Cryptococcaceae</taxon>
        <taxon>Cryptococcus</taxon>
        <taxon>Cryptococcus gattii species complex</taxon>
    </lineage>
</organism>
<gene>
    <name evidence="6" type="ORF">IAS62_003175</name>
</gene>
<dbReference type="PROSITE" id="PS00170">
    <property type="entry name" value="CSA_PPIASE_1"/>
    <property type="match status" value="1"/>
</dbReference>
<dbReference type="InterPro" id="IPR020892">
    <property type="entry name" value="Cyclophilin-type_PPIase_CS"/>
</dbReference>
<dbReference type="PANTHER" id="PTHR11071">
    <property type="entry name" value="PEPTIDYL-PROLYL CIS-TRANS ISOMERASE"/>
    <property type="match status" value="1"/>
</dbReference>
<dbReference type="PROSITE" id="PS50072">
    <property type="entry name" value="CSA_PPIASE_2"/>
    <property type="match status" value="1"/>
</dbReference>
<reference evidence="6 7" key="1">
    <citation type="submission" date="2024-01" db="EMBL/GenBank/DDBJ databases">
        <title>Comparative genomics of Cryptococcus and Kwoniella reveals pathogenesis evolution and contrasting modes of karyotype evolution via chromosome fusion or intercentromeric recombination.</title>
        <authorList>
            <person name="Coelho M.A."/>
            <person name="David-Palma M."/>
            <person name="Shea T."/>
            <person name="Bowers K."/>
            <person name="McGinley-Smith S."/>
            <person name="Mohammad A.W."/>
            <person name="Gnirke A."/>
            <person name="Yurkov A.M."/>
            <person name="Nowrousian M."/>
            <person name="Sun S."/>
            <person name="Cuomo C.A."/>
            <person name="Heitman J."/>
        </authorList>
    </citation>
    <scope>NUCLEOTIDE SEQUENCE [LARGE SCALE GENOMIC DNA]</scope>
    <source>
        <strain evidence="6 7">7685027</strain>
    </source>
</reference>
<evidence type="ECO:0000313" key="6">
    <source>
        <dbReference type="EMBL" id="WVO21855.1"/>
    </source>
</evidence>
<keyword evidence="7" id="KW-1185">Reference proteome</keyword>
<accession>A0ABZ2AZ89</accession>
<evidence type="ECO:0000256" key="1">
    <source>
        <dbReference type="ARBA" id="ARBA00000971"/>
    </source>
</evidence>
<evidence type="ECO:0000256" key="4">
    <source>
        <dbReference type="RuleBase" id="RU363019"/>
    </source>
</evidence>
<evidence type="ECO:0000259" key="5">
    <source>
        <dbReference type="PROSITE" id="PS50072"/>
    </source>
</evidence>
<name>A0ABZ2AZ89_9TREE</name>
<dbReference type="SUPFAM" id="SSF50891">
    <property type="entry name" value="Cyclophilin-like"/>
    <property type="match status" value="1"/>
</dbReference>
<dbReference type="Proteomes" id="UP001432216">
    <property type="component" value="Chromosome 5"/>
</dbReference>
<dbReference type="Gene3D" id="2.40.100.10">
    <property type="entry name" value="Cyclophilin-like"/>
    <property type="match status" value="1"/>
</dbReference>
<dbReference type="InterPro" id="IPR002130">
    <property type="entry name" value="Cyclophilin-type_PPIase_dom"/>
</dbReference>
<keyword evidence="3 4" id="KW-0413">Isomerase</keyword>
<keyword evidence="2 4" id="KW-0697">Rotamase</keyword>
<comment type="similarity">
    <text evidence="4">Belongs to the cyclophilin-type PPIase family.</text>
</comment>
<dbReference type="EMBL" id="CP143810">
    <property type="protein sequence ID" value="WVO21855.1"/>
    <property type="molecule type" value="Genomic_DNA"/>
</dbReference>
<dbReference type="InterPro" id="IPR024936">
    <property type="entry name" value="Cyclophilin-type_PPIase"/>
</dbReference>
<comment type="function">
    <text evidence="4">PPIases accelerate the folding of proteins. It catalyzes the cis-trans isomerization of proline imidic peptide bonds in oligopeptides.</text>
</comment>
<dbReference type="Pfam" id="PF00160">
    <property type="entry name" value="Pro_isomerase"/>
    <property type="match status" value="1"/>
</dbReference>
<proteinExistence type="inferred from homology"/>
<dbReference type="GO" id="GO:0016853">
    <property type="term" value="F:isomerase activity"/>
    <property type="evidence" value="ECO:0007669"/>
    <property type="project" value="UniProtKB-KW"/>
</dbReference>
<dbReference type="RefSeq" id="XP_064721094.1">
    <property type="nucleotide sequence ID" value="XM_064865022.1"/>
</dbReference>
<sequence>MSFARRFVSTASTMSQVYFDIAINNAPAGRITFKLFDDVVPKTAQNFRELCTGQNGFGYAGSGFHRVIPQFMLQGGDFTNHNGTGGKSIYGNKFADENFKLRHDRPFLLSMANAGPNTNGSQFFITTVVTSWLDGKHVVFGEVTSGQELVKKIESYGSDSGKPKAKITISASGTV</sequence>
<evidence type="ECO:0000313" key="7">
    <source>
        <dbReference type="Proteomes" id="UP001432216"/>
    </source>
</evidence>
<dbReference type="PRINTS" id="PR00153">
    <property type="entry name" value="CSAPPISMRASE"/>
</dbReference>
<dbReference type="GeneID" id="89989948"/>
<feature type="domain" description="PPIase cyclophilin-type" evidence="5">
    <location>
        <begin position="18"/>
        <end position="174"/>
    </location>
</feature>
<comment type="catalytic activity">
    <reaction evidence="1 4">
        <text>[protein]-peptidylproline (omega=180) = [protein]-peptidylproline (omega=0)</text>
        <dbReference type="Rhea" id="RHEA:16237"/>
        <dbReference type="Rhea" id="RHEA-COMP:10747"/>
        <dbReference type="Rhea" id="RHEA-COMP:10748"/>
        <dbReference type="ChEBI" id="CHEBI:83833"/>
        <dbReference type="ChEBI" id="CHEBI:83834"/>
        <dbReference type="EC" id="5.2.1.8"/>
    </reaction>
</comment>
<evidence type="ECO:0000256" key="3">
    <source>
        <dbReference type="ARBA" id="ARBA00023235"/>
    </source>
</evidence>